<keyword evidence="5" id="KW-0963">Cytoplasm</keyword>
<keyword evidence="10" id="KW-0378">Hydrolase</keyword>
<comment type="similarity">
    <text evidence="2">Belongs to the SUA5 family.</text>
</comment>
<feature type="domain" description="YrdC-like" evidence="15">
    <location>
        <begin position="2"/>
        <end position="186"/>
    </location>
</feature>
<evidence type="ECO:0000256" key="3">
    <source>
        <dbReference type="ARBA" id="ARBA00011063"/>
    </source>
</evidence>
<dbReference type="SMART" id="SM00226">
    <property type="entry name" value="LMWPc"/>
    <property type="match status" value="1"/>
</dbReference>
<keyword evidence="11" id="KW-0067">ATP-binding</keyword>
<comment type="caution">
    <text evidence="16">The sequence shown here is derived from an EMBL/GenBank/DDBJ whole genome shotgun (WGS) entry which is preliminary data.</text>
</comment>
<gene>
    <name evidence="16" type="ORF">ENV38_03005</name>
</gene>
<accession>A0A7V3NU52</accession>
<dbReference type="SUPFAM" id="SSF55821">
    <property type="entry name" value="YrdC/RibB"/>
    <property type="match status" value="1"/>
</dbReference>
<dbReference type="SUPFAM" id="SSF52788">
    <property type="entry name" value="Phosphotyrosine protein phosphatases I"/>
    <property type="match status" value="1"/>
</dbReference>
<feature type="active site" description="Nucleophile" evidence="14">
    <location>
        <position position="213"/>
    </location>
</feature>
<organism evidence="16">
    <name type="scientific">candidate division WOR-3 bacterium</name>
    <dbReference type="NCBI Taxonomy" id="2052148"/>
    <lineage>
        <taxon>Bacteria</taxon>
        <taxon>Bacteria division WOR-3</taxon>
    </lineage>
</organism>
<comment type="similarity">
    <text evidence="3">Belongs to the low molecular weight phosphotyrosine protein phosphatase family.</text>
</comment>
<dbReference type="AlphaFoldDB" id="A0A7V3NU52"/>
<dbReference type="PANTHER" id="PTHR17490">
    <property type="entry name" value="SUA5"/>
    <property type="match status" value="1"/>
</dbReference>
<dbReference type="NCBIfam" id="TIGR00057">
    <property type="entry name" value="L-threonylcarbamoyladenylate synthase"/>
    <property type="match status" value="1"/>
</dbReference>
<evidence type="ECO:0000256" key="10">
    <source>
        <dbReference type="ARBA" id="ARBA00022801"/>
    </source>
</evidence>
<proteinExistence type="inferred from homology"/>
<reference evidence="16" key="1">
    <citation type="journal article" date="2020" name="mSystems">
        <title>Genome- and Community-Level Interaction Insights into Carbon Utilization and Element Cycling Functions of Hydrothermarchaeota in Hydrothermal Sediment.</title>
        <authorList>
            <person name="Zhou Z."/>
            <person name="Liu Y."/>
            <person name="Xu W."/>
            <person name="Pan J."/>
            <person name="Luo Z.H."/>
            <person name="Li M."/>
        </authorList>
    </citation>
    <scope>NUCLEOTIDE SEQUENCE [LARGE SCALE GENOMIC DNA]</scope>
    <source>
        <strain evidence="16">SpSt-754</strain>
    </source>
</reference>
<dbReference type="Gene3D" id="3.40.50.2300">
    <property type="match status" value="1"/>
</dbReference>
<evidence type="ECO:0000256" key="7">
    <source>
        <dbReference type="ARBA" id="ARBA00022694"/>
    </source>
</evidence>
<evidence type="ECO:0000256" key="11">
    <source>
        <dbReference type="ARBA" id="ARBA00022840"/>
    </source>
</evidence>
<evidence type="ECO:0000256" key="12">
    <source>
        <dbReference type="ARBA" id="ARBA00029774"/>
    </source>
</evidence>
<evidence type="ECO:0000256" key="6">
    <source>
        <dbReference type="ARBA" id="ARBA00022679"/>
    </source>
</evidence>
<evidence type="ECO:0000256" key="8">
    <source>
        <dbReference type="ARBA" id="ARBA00022695"/>
    </source>
</evidence>
<dbReference type="Gene3D" id="3.90.870.10">
    <property type="entry name" value="DHBP synthase"/>
    <property type="match status" value="1"/>
</dbReference>
<dbReference type="InterPro" id="IPR036196">
    <property type="entry name" value="Ptyr_pPase_sf"/>
</dbReference>
<dbReference type="PROSITE" id="PS51163">
    <property type="entry name" value="YRDC"/>
    <property type="match status" value="1"/>
</dbReference>
<evidence type="ECO:0000256" key="14">
    <source>
        <dbReference type="PIRSR" id="PIRSR617867-1"/>
    </source>
</evidence>
<dbReference type="GO" id="GO:0000049">
    <property type="term" value="F:tRNA binding"/>
    <property type="evidence" value="ECO:0007669"/>
    <property type="project" value="TreeGrafter"/>
</dbReference>
<feature type="active site" evidence="14">
    <location>
        <position position="219"/>
    </location>
</feature>
<comment type="catalytic activity">
    <reaction evidence="13">
        <text>L-threonine + hydrogencarbonate + ATP = L-threonylcarbamoyladenylate + diphosphate + H2O</text>
        <dbReference type="Rhea" id="RHEA:36407"/>
        <dbReference type="ChEBI" id="CHEBI:15377"/>
        <dbReference type="ChEBI" id="CHEBI:17544"/>
        <dbReference type="ChEBI" id="CHEBI:30616"/>
        <dbReference type="ChEBI" id="CHEBI:33019"/>
        <dbReference type="ChEBI" id="CHEBI:57926"/>
        <dbReference type="ChEBI" id="CHEBI:73682"/>
        <dbReference type="EC" id="2.7.7.87"/>
    </reaction>
</comment>
<feature type="active site" description="Proton donor" evidence="14">
    <location>
        <position position="317"/>
    </location>
</feature>
<dbReference type="EMBL" id="DTGD01000112">
    <property type="protein sequence ID" value="HGB35862.1"/>
    <property type="molecule type" value="Genomic_DNA"/>
</dbReference>
<dbReference type="PRINTS" id="PR00719">
    <property type="entry name" value="LMWPTPASE"/>
</dbReference>
<dbReference type="GO" id="GO:0006450">
    <property type="term" value="P:regulation of translational fidelity"/>
    <property type="evidence" value="ECO:0007669"/>
    <property type="project" value="TreeGrafter"/>
</dbReference>
<dbReference type="GO" id="GO:0005524">
    <property type="term" value="F:ATP binding"/>
    <property type="evidence" value="ECO:0007669"/>
    <property type="project" value="UniProtKB-KW"/>
</dbReference>
<evidence type="ECO:0000256" key="2">
    <source>
        <dbReference type="ARBA" id="ARBA00007663"/>
    </source>
</evidence>
<protein>
    <recommendedName>
        <fullName evidence="12">L-threonylcarbamoyladenylate synthase</fullName>
        <ecNumber evidence="4">2.7.7.87</ecNumber>
    </recommendedName>
    <alternativeName>
        <fullName evidence="12">L-threonylcarbamoyladenylate synthase</fullName>
    </alternativeName>
</protein>
<dbReference type="PANTHER" id="PTHR17490:SF16">
    <property type="entry name" value="THREONYLCARBAMOYL-AMP SYNTHASE"/>
    <property type="match status" value="1"/>
</dbReference>
<dbReference type="Pfam" id="PF01300">
    <property type="entry name" value="Sua5_yciO_yrdC"/>
    <property type="match status" value="1"/>
</dbReference>
<dbReference type="GO" id="GO:0004725">
    <property type="term" value="F:protein tyrosine phosphatase activity"/>
    <property type="evidence" value="ECO:0007669"/>
    <property type="project" value="InterPro"/>
</dbReference>
<evidence type="ECO:0000256" key="4">
    <source>
        <dbReference type="ARBA" id="ARBA00012584"/>
    </source>
</evidence>
<dbReference type="GO" id="GO:0061710">
    <property type="term" value="F:L-threonylcarbamoyladenylate synthase"/>
    <property type="evidence" value="ECO:0007669"/>
    <property type="project" value="UniProtKB-EC"/>
</dbReference>
<keyword evidence="6" id="KW-0808">Transferase</keyword>
<dbReference type="GO" id="GO:0008033">
    <property type="term" value="P:tRNA processing"/>
    <property type="evidence" value="ECO:0007669"/>
    <property type="project" value="UniProtKB-KW"/>
</dbReference>
<dbReference type="Pfam" id="PF01451">
    <property type="entry name" value="LMWPc"/>
    <property type="match status" value="1"/>
</dbReference>
<name>A0A7V3NU52_UNCW3</name>
<keyword evidence="7" id="KW-0819">tRNA processing</keyword>
<dbReference type="GO" id="GO:0003725">
    <property type="term" value="F:double-stranded RNA binding"/>
    <property type="evidence" value="ECO:0007669"/>
    <property type="project" value="InterPro"/>
</dbReference>
<evidence type="ECO:0000256" key="1">
    <source>
        <dbReference type="ARBA" id="ARBA00004496"/>
    </source>
</evidence>
<dbReference type="EC" id="2.7.7.87" evidence="4"/>
<evidence type="ECO:0000259" key="15">
    <source>
        <dbReference type="PROSITE" id="PS51163"/>
    </source>
</evidence>
<dbReference type="InterPro" id="IPR050156">
    <property type="entry name" value="TC-AMP_synthase_SUA5"/>
</dbReference>
<dbReference type="GO" id="GO:0005737">
    <property type="term" value="C:cytoplasm"/>
    <property type="evidence" value="ECO:0007669"/>
    <property type="project" value="UniProtKB-SubCell"/>
</dbReference>
<evidence type="ECO:0000313" key="16">
    <source>
        <dbReference type="EMBL" id="HGB35862.1"/>
    </source>
</evidence>
<dbReference type="InterPro" id="IPR023485">
    <property type="entry name" value="Ptyr_pPase"/>
</dbReference>
<comment type="subcellular location">
    <subcellularLocation>
        <location evidence="1">Cytoplasm</location>
    </subcellularLocation>
</comment>
<keyword evidence="8" id="KW-0548">Nucleotidyltransferase</keyword>
<dbReference type="InterPro" id="IPR017945">
    <property type="entry name" value="DHBP_synth_RibB-like_a/b_dom"/>
</dbReference>
<evidence type="ECO:0000256" key="9">
    <source>
        <dbReference type="ARBA" id="ARBA00022741"/>
    </source>
</evidence>
<keyword evidence="9" id="KW-0547">Nucleotide-binding</keyword>
<dbReference type="InterPro" id="IPR006070">
    <property type="entry name" value="Sua5-like_dom"/>
</dbReference>
<evidence type="ECO:0000256" key="5">
    <source>
        <dbReference type="ARBA" id="ARBA00022490"/>
    </source>
</evidence>
<sequence>MEDLLKKAVDILKKDGVVAVPTETVYGLVARASSERAVEKIFTIKRRERIKVLPCFVKDIETAKKLFRDLPSYAEKLMSKYWPGPLTLVAFASDVAPKTCVSEEGKIGIRIPKTEFLLELLKIVNEPLASTSANISGEPPLKTGRGVSETLGSEVDFIVDGESGNIPSTVIDVSSENPYILRKGLINYLDIEETTGRIAKFSKGQKFTLIFLCTGNTCRSPMAEAIFSRMMKDYENLQILSRGTIQVNERQINPKAQLVLKEIGIENYSHVPKAITEFEMGLADLIIAMAREHIDWLPEKYRFKAKLIDPEGGDLEDPIGAPVSTYRFVRDKILHYLENYWKDYFEKRLEK</sequence>
<evidence type="ECO:0000256" key="13">
    <source>
        <dbReference type="ARBA" id="ARBA00048366"/>
    </source>
</evidence>
<dbReference type="InterPro" id="IPR017867">
    <property type="entry name" value="Tyr_phospatase_low_mol_wt"/>
</dbReference>